<protein>
    <submittedName>
        <fullName evidence="4">Aldehyde dehydrogenase family 3 member B1</fullName>
    </submittedName>
</protein>
<keyword evidence="5" id="KW-1185">Reference proteome</keyword>
<proteinExistence type="inferred from homology"/>
<evidence type="ECO:0000313" key="5">
    <source>
        <dbReference type="Proteomes" id="UP001054945"/>
    </source>
</evidence>
<dbReference type="Gene3D" id="3.40.605.10">
    <property type="entry name" value="Aldehyde Dehydrogenase, Chain A, domain 1"/>
    <property type="match status" value="2"/>
</dbReference>
<dbReference type="AlphaFoldDB" id="A0AAV4QT68"/>
<keyword evidence="2" id="KW-0560">Oxidoreductase</keyword>
<dbReference type="EMBL" id="BPLR01006626">
    <property type="protein sequence ID" value="GIY11261.1"/>
    <property type="molecule type" value="Genomic_DNA"/>
</dbReference>
<dbReference type="Pfam" id="PF00171">
    <property type="entry name" value="Aldedh"/>
    <property type="match status" value="2"/>
</dbReference>
<dbReference type="Proteomes" id="UP001054945">
    <property type="component" value="Unassembled WGS sequence"/>
</dbReference>
<evidence type="ECO:0000259" key="3">
    <source>
        <dbReference type="Pfam" id="PF00171"/>
    </source>
</evidence>
<comment type="caution">
    <text evidence="4">The sequence shown here is derived from an EMBL/GenBank/DDBJ whole genome shotgun (WGS) entry which is preliminary data.</text>
</comment>
<gene>
    <name evidence="4" type="primary">Aldh3b1</name>
    <name evidence="4" type="ORF">CEXT_645141</name>
</gene>
<organism evidence="4 5">
    <name type="scientific">Caerostris extrusa</name>
    <name type="common">Bark spider</name>
    <name type="synonym">Caerostris bankana</name>
    <dbReference type="NCBI Taxonomy" id="172846"/>
    <lineage>
        <taxon>Eukaryota</taxon>
        <taxon>Metazoa</taxon>
        <taxon>Ecdysozoa</taxon>
        <taxon>Arthropoda</taxon>
        <taxon>Chelicerata</taxon>
        <taxon>Arachnida</taxon>
        <taxon>Araneae</taxon>
        <taxon>Araneomorphae</taxon>
        <taxon>Entelegynae</taxon>
        <taxon>Araneoidea</taxon>
        <taxon>Araneidae</taxon>
        <taxon>Caerostris</taxon>
    </lineage>
</organism>
<reference evidence="4 5" key="1">
    <citation type="submission" date="2021-06" db="EMBL/GenBank/DDBJ databases">
        <title>Caerostris extrusa draft genome.</title>
        <authorList>
            <person name="Kono N."/>
            <person name="Arakawa K."/>
        </authorList>
    </citation>
    <scope>NUCLEOTIDE SEQUENCE [LARGE SCALE GENOMIC DNA]</scope>
</reference>
<dbReference type="GO" id="GO:0005737">
    <property type="term" value="C:cytoplasm"/>
    <property type="evidence" value="ECO:0007669"/>
    <property type="project" value="TreeGrafter"/>
</dbReference>
<dbReference type="SUPFAM" id="SSF53720">
    <property type="entry name" value="ALDH-like"/>
    <property type="match status" value="1"/>
</dbReference>
<comment type="similarity">
    <text evidence="1">Belongs to the aldehyde dehydrogenase family.</text>
</comment>
<feature type="domain" description="Aldehyde dehydrogenase" evidence="3">
    <location>
        <begin position="65"/>
        <end position="197"/>
    </location>
</feature>
<dbReference type="PANTHER" id="PTHR43570:SF16">
    <property type="entry name" value="ALDEHYDE DEHYDROGENASE TYPE III, ISOFORM Q"/>
    <property type="match status" value="1"/>
</dbReference>
<dbReference type="PANTHER" id="PTHR43570">
    <property type="entry name" value="ALDEHYDE DEHYDROGENASE"/>
    <property type="match status" value="1"/>
</dbReference>
<evidence type="ECO:0000313" key="4">
    <source>
        <dbReference type="EMBL" id="GIY11261.1"/>
    </source>
</evidence>
<feature type="domain" description="Aldehyde dehydrogenase" evidence="3">
    <location>
        <begin position="238"/>
        <end position="398"/>
    </location>
</feature>
<evidence type="ECO:0000256" key="2">
    <source>
        <dbReference type="ARBA" id="ARBA00023002"/>
    </source>
</evidence>
<sequence>MRSFESVPPAFTEGKLPCDIRNGFSFLFLRFLSALVYLFDQRMRQQDWELQSKKDTEFCGLKMTSYSEIVSTARNAFNRDLTKPLDFRIKQLKALYRLLEENGDDLVEAIRKDLKKPKTEALLAEVETTKNQIKGALYQIHEWVKPEQTETNIILILDKTYILPQPYGVVLVIGAWNYPFLLVSSPLLGAIAAGNCVRLPWARRFERPPTSTSPPVTLELGVKKDRRALLPTTSFCSKRTETRFIEIAKKTLVEFFGDDPELSPDLARIVNNEHFERIVKFLSCGKIAIGGDYDAKEKYIAPTVLIDVKRNGFHHAGKKYFESVLPIITEKPLTLYLFTSNKNLLKKFEVSTSSGSMCVNDTMVHLSVDTLPFGGVGMSGMGTYMGKFSFDTFSHKRSVLVRSLNVFGEYMGKARYPPYTETKTKILKAFLKPLNYLPTDPTPDPCDPGKEPFHWTRRVCVNDNTYMLAPPTQELHRPSSVCKMIYGVCPRQAYYEYVPYNQPIQMYSTSKVSTTYVNTAWIPLPVQNLPPVERNQ</sequence>
<dbReference type="GO" id="GO:0004029">
    <property type="term" value="F:aldehyde dehydrogenase (NAD+) activity"/>
    <property type="evidence" value="ECO:0007669"/>
    <property type="project" value="TreeGrafter"/>
</dbReference>
<dbReference type="InterPro" id="IPR016161">
    <property type="entry name" value="Ald_DH/histidinol_DH"/>
</dbReference>
<dbReference type="InterPro" id="IPR016163">
    <property type="entry name" value="Ald_DH_C"/>
</dbReference>
<dbReference type="Gene3D" id="3.40.309.10">
    <property type="entry name" value="Aldehyde Dehydrogenase, Chain A, domain 2"/>
    <property type="match status" value="1"/>
</dbReference>
<dbReference type="GO" id="GO:0006081">
    <property type="term" value="P:aldehyde metabolic process"/>
    <property type="evidence" value="ECO:0007669"/>
    <property type="project" value="InterPro"/>
</dbReference>
<name>A0AAV4QT68_CAEEX</name>
<dbReference type="InterPro" id="IPR012394">
    <property type="entry name" value="Aldehyde_DH_NAD(P)"/>
</dbReference>
<evidence type="ECO:0000256" key="1">
    <source>
        <dbReference type="ARBA" id="ARBA00009986"/>
    </source>
</evidence>
<dbReference type="InterPro" id="IPR015590">
    <property type="entry name" value="Aldehyde_DH_dom"/>
</dbReference>
<dbReference type="InterPro" id="IPR016162">
    <property type="entry name" value="Ald_DH_N"/>
</dbReference>
<accession>A0AAV4QT68</accession>